<protein>
    <submittedName>
        <fullName evidence="3">ATPase</fullName>
    </submittedName>
</protein>
<feature type="domain" description="Activator of Hsp90 ATPase homologue 1/2-like C-terminal" evidence="2">
    <location>
        <begin position="24"/>
        <end position="159"/>
    </location>
</feature>
<reference evidence="3 4" key="1">
    <citation type="journal article" date="2017" name="BMC Genomics">
        <title>Genomic analysis of methanogenic archaea reveals a shift towards energy conservation.</title>
        <authorList>
            <person name="Gilmore S.P."/>
            <person name="Henske J.K."/>
            <person name="Sexton J.A."/>
            <person name="Solomon K.V."/>
            <person name="Seppala S."/>
            <person name="Yoo J.I."/>
            <person name="Huyett L.M."/>
            <person name="Pressman A."/>
            <person name="Cogan J.Z."/>
            <person name="Kivenson V."/>
            <person name="Peng X."/>
            <person name="Tan Y."/>
            <person name="Valentine D.L."/>
            <person name="O'Malley M.A."/>
        </authorList>
    </citation>
    <scope>NUCLEOTIDE SEQUENCE [LARGE SCALE GENOMIC DNA]</scope>
    <source>
        <strain evidence="3 4">M.o.H.</strain>
    </source>
</reference>
<keyword evidence="4" id="KW-1185">Reference proteome</keyword>
<dbReference type="InterPro" id="IPR013538">
    <property type="entry name" value="ASHA1/2-like_C"/>
</dbReference>
<dbReference type="RefSeq" id="WP_069584482.1">
    <property type="nucleotide sequence ID" value="NZ_LMVM01000023.1"/>
</dbReference>
<dbReference type="InterPro" id="IPR023393">
    <property type="entry name" value="START-like_dom_sf"/>
</dbReference>
<dbReference type="AlphaFoldDB" id="A0A2A2H5C0"/>
<comment type="similarity">
    <text evidence="1">Belongs to the AHA1 family.</text>
</comment>
<dbReference type="OrthoDB" id="165863at2157"/>
<dbReference type="Pfam" id="PF08327">
    <property type="entry name" value="AHSA1"/>
    <property type="match status" value="1"/>
</dbReference>
<dbReference type="CDD" id="cd07826">
    <property type="entry name" value="SRPBCC_CalC_Aha1-like_9"/>
    <property type="match status" value="1"/>
</dbReference>
<comment type="caution">
    <text evidence="3">The sequence shown here is derived from an EMBL/GenBank/DDBJ whole genome shotgun (WGS) entry which is preliminary data.</text>
</comment>
<dbReference type="Gene3D" id="3.30.530.20">
    <property type="match status" value="1"/>
</dbReference>
<dbReference type="EMBL" id="LMVM01000023">
    <property type="protein sequence ID" value="PAV04577.1"/>
    <property type="molecule type" value="Genomic_DNA"/>
</dbReference>
<accession>A0A2A2H5C0</accession>
<sequence length="163" mass="18709">MANNKTKITAEPGKQEIFIIMEFNAPRELVFKAYTDPDLYVQWIGPRELETNLEIFESKNGGSWRYIQKDPEGNEFAFHGVNHEVKAPERIIGTFEFEGLPETGHVILEKTIFETLTGGRTKMTSQSVFLTIEDRDGMLQSGMEEGVNDSYNRLDELLEKMQK</sequence>
<evidence type="ECO:0000256" key="1">
    <source>
        <dbReference type="ARBA" id="ARBA00006817"/>
    </source>
</evidence>
<name>A0A2A2H5C0_METBR</name>
<evidence type="ECO:0000313" key="3">
    <source>
        <dbReference type="EMBL" id="PAV04577.1"/>
    </source>
</evidence>
<evidence type="ECO:0000313" key="4">
    <source>
        <dbReference type="Proteomes" id="UP000217784"/>
    </source>
</evidence>
<dbReference type="SUPFAM" id="SSF55961">
    <property type="entry name" value="Bet v1-like"/>
    <property type="match status" value="1"/>
</dbReference>
<gene>
    <name evidence="3" type="ORF">ASJ80_05720</name>
</gene>
<evidence type="ECO:0000259" key="2">
    <source>
        <dbReference type="Pfam" id="PF08327"/>
    </source>
</evidence>
<organism evidence="3 4">
    <name type="scientific">Methanobacterium bryantii</name>
    <dbReference type="NCBI Taxonomy" id="2161"/>
    <lineage>
        <taxon>Archaea</taxon>
        <taxon>Methanobacteriati</taxon>
        <taxon>Methanobacteriota</taxon>
        <taxon>Methanomada group</taxon>
        <taxon>Methanobacteria</taxon>
        <taxon>Methanobacteriales</taxon>
        <taxon>Methanobacteriaceae</taxon>
        <taxon>Methanobacterium</taxon>
    </lineage>
</organism>
<dbReference type="Proteomes" id="UP000217784">
    <property type="component" value="Unassembled WGS sequence"/>
</dbReference>
<proteinExistence type="inferred from homology"/>